<dbReference type="GeneID" id="43636683"/>
<protein>
    <submittedName>
        <fullName evidence="1">Uncharacterized protein</fullName>
    </submittedName>
</protein>
<evidence type="ECO:0000313" key="2">
    <source>
        <dbReference type="Proteomes" id="UP000325672"/>
    </source>
</evidence>
<gene>
    <name evidence="1" type="ORF">BDV38DRAFT_202360</name>
</gene>
<dbReference type="Proteomes" id="UP000325672">
    <property type="component" value="Unassembled WGS sequence"/>
</dbReference>
<name>A0A5N6SFR3_ASPPS</name>
<proteinExistence type="predicted"/>
<organism evidence="1 2">
    <name type="scientific">Aspergillus pseudotamarii</name>
    <dbReference type="NCBI Taxonomy" id="132259"/>
    <lineage>
        <taxon>Eukaryota</taxon>
        <taxon>Fungi</taxon>
        <taxon>Dikarya</taxon>
        <taxon>Ascomycota</taxon>
        <taxon>Pezizomycotina</taxon>
        <taxon>Eurotiomycetes</taxon>
        <taxon>Eurotiomycetidae</taxon>
        <taxon>Eurotiales</taxon>
        <taxon>Aspergillaceae</taxon>
        <taxon>Aspergillus</taxon>
        <taxon>Aspergillus subgen. Circumdati</taxon>
    </lineage>
</organism>
<dbReference type="EMBL" id="ML743628">
    <property type="protein sequence ID" value="KAE8132709.1"/>
    <property type="molecule type" value="Genomic_DNA"/>
</dbReference>
<accession>A0A5N6SFR3</accession>
<sequence length="88" mass="9990">MVLISCRTFWIVRCRSCVHVPLSGEGDFMLQLFGYAGHSSVNYIWIFHFLQPHLSRKPLEKINTGSPTMLNIVLCKLSPQPSTPSEVK</sequence>
<reference evidence="1 2" key="1">
    <citation type="submission" date="2019-04" db="EMBL/GenBank/DDBJ databases">
        <title>Friends and foes A comparative genomics study of 23 Aspergillus species from section Flavi.</title>
        <authorList>
            <consortium name="DOE Joint Genome Institute"/>
            <person name="Kjaerbolling I."/>
            <person name="Vesth T."/>
            <person name="Frisvad J.C."/>
            <person name="Nybo J.L."/>
            <person name="Theobald S."/>
            <person name="Kildgaard S."/>
            <person name="Isbrandt T."/>
            <person name="Kuo A."/>
            <person name="Sato A."/>
            <person name="Lyhne E.K."/>
            <person name="Kogle M.E."/>
            <person name="Wiebenga A."/>
            <person name="Kun R.S."/>
            <person name="Lubbers R.J."/>
            <person name="Makela M.R."/>
            <person name="Barry K."/>
            <person name="Chovatia M."/>
            <person name="Clum A."/>
            <person name="Daum C."/>
            <person name="Haridas S."/>
            <person name="He G."/>
            <person name="LaButti K."/>
            <person name="Lipzen A."/>
            <person name="Mondo S."/>
            <person name="Riley R."/>
            <person name="Salamov A."/>
            <person name="Simmons B.A."/>
            <person name="Magnuson J.K."/>
            <person name="Henrissat B."/>
            <person name="Mortensen U.H."/>
            <person name="Larsen T.O."/>
            <person name="Devries R.P."/>
            <person name="Grigoriev I.V."/>
            <person name="Machida M."/>
            <person name="Baker S.E."/>
            <person name="Andersen M.R."/>
        </authorList>
    </citation>
    <scope>NUCLEOTIDE SEQUENCE [LARGE SCALE GENOMIC DNA]</scope>
    <source>
        <strain evidence="1 2">CBS 117625</strain>
    </source>
</reference>
<keyword evidence="2" id="KW-1185">Reference proteome</keyword>
<dbReference type="RefSeq" id="XP_031908772.1">
    <property type="nucleotide sequence ID" value="XM_032052473.1"/>
</dbReference>
<evidence type="ECO:0000313" key="1">
    <source>
        <dbReference type="EMBL" id="KAE8132709.1"/>
    </source>
</evidence>
<dbReference type="AlphaFoldDB" id="A0A5N6SFR3"/>